<sequence length="382" mass="43814">MVPGDIFTPFTNLSCGLLMAWQYSGTNQKSAVELDQLAKIQMDPLYDSKDLADPELSASFHTTPYTQHWKTADHRTIDIFSESFASPEMIDAYKEINALPREPGDDLECVVAGLMVWSDSTHLTNFGDASMWPFYLFLANQSKYARCKPSAWACHHVAYILTLPDNFQEIYMSHFGKPATGETYTHCKRELYQGVWDLLLDKKFMHAYRYSADYPEKQVIYLSACSCPQCLIKKTDLPKMGMSRNMRRHIRKTQVDDDIRRRHIAAAHRLIFEKGVSVDGDRVKALLNEFSYVPTYNAFSDCLHEFGVNFFKLLLVDLLHEFELGVWKAIFTHLLRILYAASGQGIQELNKSYCAVPPLGRGTIHKFNRNAFAMKRLAARNF</sequence>
<dbReference type="Proteomes" id="UP000053989">
    <property type="component" value="Unassembled WGS sequence"/>
</dbReference>
<organism evidence="1 2">
    <name type="scientific">Scleroderma citrinum Foug A</name>
    <dbReference type="NCBI Taxonomy" id="1036808"/>
    <lineage>
        <taxon>Eukaryota</taxon>
        <taxon>Fungi</taxon>
        <taxon>Dikarya</taxon>
        <taxon>Basidiomycota</taxon>
        <taxon>Agaricomycotina</taxon>
        <taxon>Agaricomycetes</taxon>
        <taxon>Agaricomycetidae</taxon>
        <taxon>Boletales</taxon>
        <taxon>Sclerodermatineae</taxon>
        <taxon>Sclerodermataceae</taxon>
        <taxon>Scleroderma</taxon>
    </lineage>
</organism>
<dbReference type="InterPro" id="IPR041078">
    <property type="entry name" value="Plavaka"/>
</dbReference>
<gene>
    <name evidence="1" type="ORF">SCLCIDRAFT_20244</name>
</gene>
<dbReference type="InParanoid" id="A0A0C3ATQ1"/>
<dbReference type="OrthoDB" id="3208495at2759"/>
<reference evidence="2" key="2">
    <citation type="submission" date="2015-01" db="EMBL/GenBank/DDBJ databases">
        <title>Evolutionary Origins and Diversification of the Mycorrhizal Mutualists.</title>
        <authorList>
            <consortium name="DOE Joint Genome Institute"/>
            <consortium name="Mycorrhizal Genomics Consortium"/>
            <person name="Kohler A."/>
            <person name="Kuo A."/>
            <person name="Nagy L.G."/>
            <person name="Floudas D."/>
            <person name="Copeland A."/>
            <person name="Barry K.W."/>
            <person name="Cichocki N."/>
            <person name="Veneault-Fourrey C."/>
            <person name="LaButti K."/>
            <person name="Lindquist E.A."/>
            <person name="Lipzen A."/>
            <person name="Lundell T."/>
            <person name="Morin E."/>
            <person name="Murat C."/>
            <person name="Riley R."/>
            <person name="Ohm R."/>
            <person name="Sun H."/>
            <person name="Tunlid A."/>
            <person name="Henrissat B."/>
            <person name="Grigoriev I.V."/>
            <person name="Hibbett D.S."/>
            <person name="Martin F."/>
        </authorList>
    </citation>
    <scope>NUCLEOTIDE SEQUENCE [LARGE SCALE GENOMIC DNA]</scope>
    <source>
        <strain evidence="2">Foug A</strain>
    </source>
</reference>
<evidence type="ECO:0000313" key="2">
    <source>
        <dbReference type="Proteomes" id="UP000053989"/>
    </source>
</evidence>
<dbReference type="Pfam" id="PF18759">
    <property type="entry name" value="Plavaka"/>
    <property type="match status" value="1"/>
</dbReference>
<dbReference type="HOGENOM" id="CLU_002498_2_0_1"/>
<name>A0A0C3ATQ1_9AGAM</name>
<dbReference type="STRING" id="1036808.A0A0C3ATQ1"/>
<dbReference type="AlphaFoldDB" id="A0A0C3ATQ1"/>
<reference evidence="1 2" key="1">
    <citation type="submission" date="2014-04" db="EMBL/GenBank/DDBJ databases">
        <authorList>
            <consortium name="DOE Joint Genome Institute"/>
            <person name="Kuo A."/>
            <person name="Kohler A."/>
            <person name="Nagy L.G."/>
            <person name="Floudas D."/>
            <person name="Copeland A."/>
            <person name="Barry K.W."/>
            <person name="Cichocki N."/>
            <person name="Veneault-Fourrey C."/>
            <person name="LaButti K."/>
            <person name="Lindquist E.A."/>
            <person name="Lipzen A."/>
            <person name="Lundell T."/>
            <person name="Morin E."/>
            <person name="Murat C."/>
            <person name="Sun H."/>
            <person name="Tunlid A."/>
            <person name="Henrissat B."/>
            <person name="Grigoriev I.V."/>
            <person name="Hibbett D.S."/>
            <person name="Martin F."/>
            <person name="Nordberg H.P."/>
            <person name="Cantor M.N."/>
            <person name="Hua S.X."/>
        </authorList>
    </citation>
    <scope>NUCLEOTIDE SEQUENCE [LARGE SCALE GENOMIC DNA]</scope>
    <source>
        <strain evidence="1 2">Foug A</strain>
    </source>
</reference>
<dbReference type="EMBL" id="KN822009">
    <property type="protein sequence ID" value="KIM68342.1"/>
    <property type="molecule type" value="Genomic_DNA"/>
</dbReference>
<accession>A0A0C3ATQ1</accession>
<protein>
    <submittedName>
        <fullName evidence="1">Uncharacterized protein</fullName>
    </submittedName>
</protein>
<evidence type="ECO:0000313" key="1">
    <source>
        <dbReference type="EMBL" id="KIM68342.1"/>
    </source>
</evidence>
<keyword evidence="2" id="KW-1185">Reference proteome</keyword>
<proteinExistence type="predicted"/>